<evidence type="ECO:0000256" key="4">
    <source>
        <dbReference type="SAM" id="Coils"/>
    </source>
</evidence>
<evidence type="ECO:0000313" key="7">
    <source>
        <dbReference type="Proteomes" id="UP000319143"/>
    </source>
</evidence>
<dbReference type="InterPro" id="IPR045455">
    <property type="entry name" value="NrS-1_pol-like_helicase"/>
</dbReference>
<dbReference type="NCBIfam" id="TIGR01613">
    <property type="entry name" value="primase_Cterm"/>
    <property type="match status" value="1"/>
</dbReference>
<proteinExistence type="predicted"/>
<dbReference type="Pfam" id="PF19263">
    <property type="entry name" value="DUF5906"/>
    <property type="match status" value="1"/>
</dbReference>
<evidence type="ECO:0000259" key="5">
    <source>
        <dbReference type="PROSITE" id="PS51206"/>
    </source>
</evidence>
<dbReference type="PANTHER" id="PTHR35372:SF2">
    <property type="entry name" value="SF3 HELICASE DOMAIN-CONTAINING PROTEIN"/>
    <property type="match status" value="1"/>
</dbReference>
<dbReference type="SUPFAM" id="SSF52540">
    <property type="entry name" value="P-loop containing nucleoside triphosphate hydrolases"/>
    <property type="match status" value="1"/>
</dbReference>
<keyword evidence="3" id="KW-0067">ATP-binding</keyword>
<dbReference type="InterPro" id="IPR014015">
    <property type="entry name" value="Helicase_SF3_DNA-vir"/>
</dbReference>
<dbReference type="InterPro" id="IPR051620">
    <property type="entry name" value="ORF904-like_C"/>
</dbReference>
<keyword evidence="7" id="KW-1185">Reference proteome</keyword>
<reference evidence="6 7" key="1">
    <citation type="submission" date="2019-02" db="EMBL/GenBank/DDBJ databases">
        <title>Deep-cultivation of Planctomycetes and their phenomic and genomic characterization uncovers novel biology.</title>
        <authorList>
            <person name="Wiegand S."/>
            <person name="Jogler M."/>
            <person name="Boedeker C."/>
            <person name="Pinto D."/>
            <person name="Vollmers J."/>
            <person name="Rivas-Marin E."/>
            <person name="Kohn T."/>
            <person name="Peeters S.H."/>
            <person name="Heuer A."/>
            <person name="Rast P."/>
            <person name="Oberbeckmann S."/>
            <person name="Bunk B."/>
            <person name="Jeske O."/>
            <person name="Meyerdierks A."/>
            <person name="Storesund J.E."/>
            <person name="Kallscheuer N."/>
            <person name="Luecker S."/>
            <person name="Lage O.M."/>
            <person name="Pohl T."/>
            <person name="Merkel B.J."/>
            <person name="Hornburger P."/>
            <person name="Mueller R.-W."/>
            <person name="Bruemmer F."/>
            <person name="Labrenz M."/>
            <person name="Spormann A.M."/>
            <person name="Op Den Camp H."/>
            <person name="Overmann J."/>
            <person name="Amann R."/>
            <person name="Jetten M.S.M."/>
            <person name="Mascher T."/>
            <person name="Medema M.H."/>
            <person name="Devos D.P."/>
            <person name="Kaster A.-K."/>
            <person name="Ovreas L."/>
            <person name="Rohde M."/>
            <person name="Galperin M.Y."/>
            <person name="Jogler C."/>
        </authorList>
    </citation>
    <scope>NUCLEOTIDE SEQUENCE [LARGE SCALE GENOMIC DNA]</scope>
    <source>
        <strain evidence="6 7">Poly41</strain>
    </source>
</reference>
<evidence type="ECO:0000256" key="2">
    <source>
        <dbReference type="ARBA" id="ARBA00022801"/>
    </source>
</evidence>
<dbReference type="GO" id="GO:0016787">
    <property type="term" value="F:hydrolase activity"/>
    <property type="evidence" value="ECO:0007669"/>
    <property type="project" value="UniProtKB-KW"/>
</dbReference>
<dbReference type="PROSITE" id="PS51206">
    <property type="entry name" value="SF3_HELICASE_1"/>
    <property type="match status" value="1"/>
</dbReference>
<dbReference type="EMBL" id="SJPV01000005">
    <property type="protein sequence ID" value="TWU37273.1"/>
    <property type="molecule type" value="Genomic_DNA"/>
</dbReference>
<dbReference type="Proteomes" id="UP000319143">
    <property type="component" value="Unassembled WGS sequence"/>
</dbReference>
<dbReference type="OrthoDB" id="288091at2"/>
<evidence type="ECO:0000256" key="1">
    <source>
        <dbReference type="ARBA" id="ARBA00022741"/>
    </source>
</evidence>
<keyword evidence="4" id="KW-0175">Coiled coil</keyword>
<accession>A0A5C6DIS2</accession>
<dbReference type="Gene3D" id="3.40.50.300">
    <property type="entry name" value="P-loop containing nucleotide triphosphate hydrolases"/>
    <property type="match status" value="1"/>
</dbReference>
<feature type="domain" description="SF3 helicase" evidence="5">
    <location>
        <begin position="659"/>
        <end position="818"/>
    </location>
</feature>
<keyword evidence="1" id="KW-0547">Nucleotide-binding</keyword>
<organism evidence="6 7">
    <name type="scientific">Novipirellula artificiosorum</name>
    <dbReference type="NCBI Taxonomy" id="2528016"/>
    <lineage>
        <taxon>Bacteria</taxon>
        <taxon>Pseudomonadati</taxon>
        <taxon>Planctomycetota</taxon>
        <taxon>Planctomycetia</taxon>
        <taxon>Pirellulales</taxon>
        <taxon>Pirellulaceae</taxon>
        <taxon>Novipirellula</taxon>
    </lineage>
</organism>
<name>A0A5C6DIS2_9BACT</name>
<keyword evidence="2" id="KW-0378">Hydrolase</keyword>
<protein>
    <recommendedName>
        <fullName evidence="5">SF3 helicase domain-containing protein</fullName>
    </recommendedName>
</protein>
<dbReference type="InterPro" id="IPR006500">
    <property type="entry name" value="Helicase_put_C_phage/plasmid"/>
</dbReference>
<sequence>MITKAMCQSTNFAKDQSQTLRYLQALFGRHEFRGNDRIVIAEQVDGGPVRVHPGSVTNDIGAAAEFIEAFTGSGELFIKTSLYDADKMLARSERNGNSLWMAGQSDELTVVTAGVLDGDAGKPGYLTREQMLEAVARMSIPPTMIVSTRDGCGFHFYWILRVPVIVRDAEQLREINRRFASLQRELEQHVKAIDPDAKLDAVYGAERVVRPVGSKRSNGDAVTLYECHQDRLYDLDELSMTGWGVVPEPVHRSADADSGPIERYIDAEGITVADLLAEIGCTDRGDGTWTRPGDGVTAKSCVEYDHPEQGRNGITVYSKNWELFGERPGQSNAWYSDVAVFVTVRFSGDWTAAASFCRKEMPIDMSEVFDVITVEDKKDFDPGFTREDLDQMRVRRSIDTTQKERCALMNEHLADQENPNPASLAISYDVDPEVCRAIFGVDPVFPAPKHLLRGEGLVAAINSESWNCANRIARHMLVKYGYAPLNQRALTLRYHLGVFWKWDGVAYRTVDTGELMLEAREAADALWIIEADWRKRKNRERERKAIAAGKDVPKPIPAPEQVKPALVKNCVDALATITSVGAGVTMPAWIADGDELPDPRNVITFRNVMLHILRDGSTQTAKPSTNLFSSRGVDYDYDCDARCPLWEETLREWFGDDTESIELLQEWFGYHLTAECDLHKILFIIGVTRSGKGVIQRILSALMGKGNVSTPAMSSLGGEFGLESSLDKMALHITDARAGFKLDRGAAVERLLAISGGDPVDVNRKNIKAAAEQKLNLKISMFSNMAPSLRDDSGALAGRFLFISMRNSFTGREDLGRAKMLAGEISGIFNWALVGLARLRERGHFIEPESSRAQRETVESMFSPLRRFLDDRCTLYPDAITPKADIYMAYREWCPFVGQTAKAENVFFRDLYSTEPSLLECRPRVEGDRVQSVKGIRINPQRGATTSETGSWFFGMS</sequence>
<evidence type="ECO:0000313" key="6">
    <source>
        <dbReference type="EMBL" id="TWU37273.1"/>
    </source>
</evidence>
<gene>
    <name evidence="6" type="ORF">Poly41_34020</name>
</gene>
<dbReference type="PANTHER" id="PTHR35372">
    <property type="entry name" value="ATP BINDING PROTEIN-RELATED"/>
    <property type="match status" value="1"/>
</dbReference>
<evidence type="ECO:0000256" key="3">
    <source>
        <dbReference type="ARBA" id="ARBA00022840"/>
    </source>
</evidence>
<dbReference type="GO" id="GO:0005524">
    <property type="term" value="F:ATP binding"/>
    <property type="evidence" value="ECO:0007669"/>
    <property type="project" value="UniProtKB-KW"/>
</dbReference>
<dbReference type="InterPro" id="IPR027417">
    <property type="entry name" value="P-loop_NTPase"/>
</dbReference>
<feature type="coiled-coil region" evidence="4">
    <location>
        <begin position="165"/>
        <end position="192"/>
    </location>
</feature>
<dbReference type="AlphaFoldDB" id="A0A5C6DIS2"/>
<comment type="caution">
    <text evidence="6">The sequence shown here is derived from an EMBL/GenBank/DDBJ whole genome shotgun (WGS) entry which is preliminary data.</text>
</comment>